<protein>
    <recommendedName>
        <fullName evidence="1">Xylose isomerase-like TIM barrel domain-containing protein</fullName>
    </recommendedName>
</protein>
<keyword evidence="3" id="KW-1185">Reference proteome</keyword>
<accession>A0A8J2ZUC5</accession>
<gene>
    <name evidence="2" type="ORF">GCM10007096_11390</name>
</gene>
<sequence length="275" mass="31566">MSRSIGISGSTIMSAPEQIENLFDYGVSHIEIGEFPDEEAFQKFLQLHNQRHVTFGVHAPIYRSGSKNDLLQKVKFPPEVAWEQLEKEAKRLSSLGADYILVHFPFLIHDLGEEGHQTLEQALRRLSDIQRQHGIMIVCEPKLGVERSALAIKTLQSLPIDTWGKYGLKLCIDVGDYALATGDKFLDYLKKWRHYVKIVHLHNIEYRGDKYYWVPIHPSHEEDGQHVPLKAVIEQLSLSPDVVFVLEHTPHLNPGDAFVREGLHWLQELLKMKPI</sequence>
<proteinExistence type="predicted"/>
<dbReference type="RefSeq" id="WP_188496432.1">
    <property type="nucleotide sequence ID" value="NZ_BMFV01000006.1"/>
</dbReference>
<reference evidence="2" key="2">
    <citation type="submission" date="2020-09" db="EMBL/GenBank/DDBJ databases">
        <authorList>
            <person name="Sun Q."/>
            <person name="Zhou Y."/>
        </authorList>
    </citation>
    <scope>NUCLEOTIDE SEQUENCE</scope>
    <source>
        <strain evidence="2">CGMCC 1.12777</strain>
    </source>
</reference>
<evidence type="ECO:0000259" key="1">
    <source>
        <dbReference type="Pfam" id="PF01261"/>
    </source>
</evidence>
<dbReference type="InterPro" id="IPR013022">
    <property type="entry name" value="Xyl_isomerase-like_TIM-brl"/>
</dbReference>
<organism evidence="2 3">
    <name type="scientific">Pullulanibacillus pueri</name>
    <dbReference type="NCBI Taxonomy" id="1437324"/>
    <lineage>
        <taxon>Bacteria</taxon>
        <taxon>Bacillati</taxon>
        <taxon>Bacillota</taxon>
        <taxon>Bacilli</taxon>
        <taxon>Bacillales</taxon>
        <taxon>Sporolactobacillaceae</taxon>
        <taxon>Pullulanibacillus</taxon>
    </lineage>
</organism>
<feature type="domain" description="Xylose isomerase-like TIM barrel" evidence="1">
    <location>
        <begin position="23"/>
        <end position="268"/>
    </location>
</feature>
<dbReference type="SUPFAM" id="SSF51658">
    <property type="entry name" value="Xylose isomerase-like"/>
    <property type="match status" value="1"/>
</dbReference>
<dbReference type="Pfam" id="PF01261">
    <property type="entry name" value="AP_endonuc_2"/>
    <property type="match status" value="1"/>
</dbReference>
<dbReference type="InterPro" id="IPR036237">
    <property type="entry name" value="Xyl_isomerase-like_sf"/>
</dbReference>
<evidence type="ECO:0000313" key="2">
    <source>
        <dbReference type="EMBL" id="GGH78251.1"/>
    </source>
</evidence>
<dbReference type="AlphaFoldDB" id="A0A8J2ZUC5"/>
<comment type="caution">
    <text evidence="2">The sequence shown here is derived from an EMBL/GenBank/DDBJ whole genome shotgun (WGS) entry which is preliminary data.</text>
</comment>
<dbReference type="Gene3D" id="3.20.20.150">
    <property type="entry name" value="Divalent-metal-dependent TIM barrel enzymes"/>
    <property type="match status" value="1"/>
</dbReference>
<dbReference type="EMBL" id="BMFV01000006">
    <property type="protein sequence ID" value="GGH78251.1"/>
    <property type="molecule type" value="Genomic_DNA"/>
</dbReference>
<dbReference type="Proteomes" id="UP000656813">
    <property type="component" value="Unassembled WGS sequence"/>
</dbReference>
<evidence type="ECO:0000313" key="3">
    <source>
        <dbReference type="Proteomes" id="UP000656813"/>
    </source>
</evidence>
<name>A0A8J2ZUC5_9BACL</name>
<reference evidence="2" key="1">
    <citation type="journal article" date="2014" name="Int. J. Syst. Evol. Microbiol.">
        <title>Complete genome sequence of Corynebacterium casei LMG S-19264T (=DSM 44701T), isolated from a smear-ripened cheese.</title>
        <authorList>
            <consortium name="US DOE Joint Genome Institute (JGI-PGF)"/>
            <person name="Walter F."/>
            <person name="Albersmeier A."/>
            <person name="Kalinowski J."/>
            <person name="Ruckert C."/>
        </authorList>
    </citation>
    <scope>NUCLEOTIDE SEQUENCE</scope>
    <source>
        <strain evidence="2">CGMCC 1.12777</strain>
    </source>
</reference>